<dbReference type="WBParaSite" id="Hba_20664">
    <property type="protein sequence ID" value="Hba_20664"/>
    <property type="gene ID" value="Hba_20664"/>
</dbReference>
<comment type="similarity">
    <text evidence="1">Belongs to the VPS16 family.</text>
</comment>
<dbReference type="GO" id="GO:0046872">
    <property type="term" value="F:metal ion binding"/>
    <property type="evidence" value="ECO:0007669"/>
    <property type="project" value="InterPro"/>
</dbReference>
<feature type="domain" description="Vps16 N-terminal" evidence="5">
    <location>
        <begin position="10"/>
        <end position="222"/>
    </location>
</feature>
<dbReference type="GO" id="GO:0006886">
    <property type="term" value="P:intracellular protein transport"/>
    <property type="evidence" value="ECO:0007669"/>
    <property type="project" value="InterPro"/>
</dbReference>
<dbReference type="InterPro" id="IPR011249">
    <property type="entry name" value="Metalloenz_LuxS/M16"/>
</dbReference>
<accession>A0A1I7XS72</accession>
<dbReference type="InterPro" id="IPR011765">
    <property type="entry name" value="Pept_M16_N"/>
</dbReference>
<sequence length="609" mass="68622">MFGSIDTSWVDTDGQYVMIAASSDHSKMAVYHTSRLIQVLTIDLSQLISRIRVPGQQSIYCFGWVGLEALFLQKKPNHLQFFNIKDETAVYDLDTDFTQIGIENDGIKLYSDGSVEFVSPVTTVTKSIVLFMQVIQRLYIGEERAVLGVASASGGALLKEAFQWLCSNKSHQSYEYAMQVRDMSLAIDQCISCAITSWSPELQKSLLKAAHFGMAFNTSFDSSRFVRVLRELRVLNEDLGETCLLNRLIDIGAYGLAVEMCRWLGRDQFEGVDRVLLEWVCLEIMVLNFLCCISNITYFSEFLPVCNTIFFCFTDAAKRAIDAKLPKLARLLIKRETDDSKQVNVLLQLGDIQEALTRAAAAQRPQLMHQVVRYLMKGQKRAEYELAIRKIPLAQCLYQDLVREESGRGPGRMILALLEQASDFERQIMLHLDAAEYEMNGVLISMSQAAFAPSQLERNQEHLTIRETVIEYAADTQKVNQFKHQTKLSEKQFVTNLRNIVKMARLWKKSEMLINGGIALSLYRSSRSRLVVAVGDVPGPMVNGCISFVTETNCDDGLPHTLEHLVFMGSKKYPYKGVLDIIANRCLASGTNAWTDQDHTAYTLSTVGC</sequence>
<dbReference type="InterPro" id="IPR006925">
    <property type="entry name" value="Vps16_C"/>
</dbReference>
<dbReference type="GO" id="GO:0042144">
    <property type="term" value="P:vacuole fusion, non-autophagic"/>
    <property type="evidence" value="ECO:0007669"/>
    <property type="project" value="TreeGrafter"/>
</dbReference>
<dbReference type="PANTHER" id="PTHR12811">
    <property type="entry name" value="VACUOLAR PROTEIN SORTING VPS16"/>
    <property type="match status" value="1"/>
</dbReference>
<dbReference type="AlphaFoldDB" id="A0A1I7XS72"/>
<dbReference type="GO" id="GO:0030897">
    <property type="term" value="C:HOPS complex"/>
    <property type="evidence" value="ECO:0007669"/>
    <property type="project" value="TreeGrafter"/>
</dbReference>
<dbReference type="GO" id="GO:0005765">
    <property type="term" value="C:lysosomal membrane"/>
    <property type="evidence" value="ECO:0007669"/>
    <property type="project" value="TreeGrafter"/>
</dbReference>
<evidence type="ECO:0000313" key="6">
    <source>
        <dbReference type="Proteomes" id="UP000095283"/>
    </source>
</evidence>
<evidence type="ECO:0000256" key="2">
    <source>
        <dbReference type="ARBA" id="ARBA00017947"/>
    </source>
</evidence>
<organism evidence="6 7">
    <name type="scientific">Heterorhabditis bacteriophora</name>
    <name type="common">Entomopathogenic nematode worm</name>
    <dbReference type="NCBI Taxonomy" id="37862"/>
    <lineage>
        <taxon>Eukaryota</taxon>
        <taxon>Metazoa</taxon>
        <taxon>Ecdysozoa</taxon>
        <taxon>Nematoda</taxon>
        <taxon>Chromadorea</taxon>
        <taxon>Rhabditida</taxon>
        <taxon>Rhabditina</taxon>
        <taxon>Rhabditomorpha</taxon>
        <taxon>Strongyloidea</taxon>
        <taxon>Heterorhabditidae</taxon>
        <taxon>Heterorhabditis</taxon>
    </lineage>
</organism>
<dbReference type="GO" id="GO:0003779">
    <property type="term" value="F:actin binding"/>
    <property type="evidence" value="ECO:0007669"/>
    <property type="project" value="TreeGrafter"/>
</dbReference>
<dbReference type="InterPro" id="IPR006926">
    <property type="entry name" value="Vps16_N"/>
</dbReference>
<keyword evidence="6" id="KW-1185">Reference proteome</keyword>
<dbReference type="GO" id="GO:0016197">
    <property type="term" value="P:endosomal transport"/>
    <property type="evidence" value="ECO:0007669"/>
    <property type="project" value="TreeGrafter"/>
</dbReference>
<dbReference type="Pfam" id="PF00675">
    <property type="entry name" value="Peptidase_M16"/>
    <property type="match status" value="1"/>
</dbReference>
<evidence type="ECO:0000259" key="5">
    <source>
        <dbReference type="Pfam" id="PF04841"/>
    </source>
</evidence>
<feature type="domain" description="Vps16 C-terminal" evidence="4">
    <location>
        <begin position="313"/>
        <end position="458"/>
    </location>
</feature>
<name>A0A1I7XS72_HETBA</name>
<dbReference type="SUPFAM" id="SSF63411">
    <property type="entry name" value="LuxS/MPP-like metallohydrolase"/>
    <property type="match status" value="1"/>
</dbReference>
<dbReference type="Gene3D" id="3.30.830.10">
    <property type="entry name" value="Metalloenzyme, LuxS/M16 peptidase-like"/>
    <property type="match status" value="1"/>
</dbReference>
<evidence type="ECO:0000313" key="7">
    <source>
        <dbReference type="WBParaSite" id="Hba_20664"/>
    </source>
</evidence>
<evidence type="ECO:0000259" key="4">
    <source>
        <dbReference type="Pfam" id="PF04840"/>
    </source>
</evidence>
<dbReference type="Proteomes" id="UP000095283">
    <property type="component" value="Unplaced"/>
</dbReference>
<dbReference type="Pfam" id="PF04840">
    <property type="entry name" value="Vps16_C"/>
    <property type="match status" value="1"/>
</dbReference>
<protein>
    <recommendedName>
        <fullName evidence="2">Vacuolar protein sorting-associated protein 16 homolog</fullName>
    </recommendedName>
</protein>
<proteinExistence type="inferred from homology"/>
<feature type="domain" description="Peptidase M16 N-terminal" evidence="3">
    <location>
        <begin position="551"/>
        <end position="605"/>
    </location>
</feature>
<dbReference type="PANTHER" id="PTHR12811:SF0">
    <property type="entry name" value="VACUOLAR PROTEIN SORTING-ASSOCIATED PROTEIN 16 HOMOLOG"/>
    <property type="match status" value="1"/>
</dbReference>
<evidence type="ECO:0000256" key="1">
    <source>
        <dbReference type="ARBA" id="ARBA00009250"/>
    </source>
</evidence>
<dbReference type="GO" id="GO:0005768">
    <property type="term" value="C:endosome"/>
    <property type="evidence" value="ECO:0007669"/>
    <property type="project" value="TreeGrafter"/>
</dbReference>
<evidence type="ECO:0000259" key="3">
    <source>
        <dbReference type="Pfam" id="PF00675"/>
    </source>
</evidence>
<dbReference type="InterPro" id="IPR016534">
    <property type="entry name" value="VPS16"/>
</dbReference>
<dbReference type="Pfam" id="PF04841">
    <property type="entry name" value="Vps16_N"/>
    <property type="match status" value="1"/>
</dbReference>
<reference evidence="7" key="1">
    <citation type="submission" date="2016-11" db="UniProtKB">
        <authorList>
            <consortium name="WormBaseParasite"/>
        </authorList>
    </citation>
    <scope>IDENTIFICATION</scope>
</reference>